<reference evidence="3" key="1">
    <citation type="submission" date="2015-08" db="EMBL/GenBank/DDBJ databases">
        <authorList>
            <person name="Babu N.S."/>
            <person name="Beckwith C.J."/>
            <person name="Beseler K.G."/>
            <person name="Brison A."/>
            <person name="Carone J.V."/>
            <person name="Caskin T.P."/>
            <person name="Diamond M."/>
            <person name="Durham M.E."/>
            <person name="Foxe J.M."/>
            <person name="Go M."/>
            <person name="Henderson B.A."/>
            <person name="Jones I.B."/>
            <person name="McGettigan J.A."/>
            <person name="Micheletti S.J."/>
            <person name="Nasrallah M.E."/>
            <person name="Ortiz D."/>
            <person name="Piller C.R."/>
            <person name="Privatt S.R."/>
            <person name="Schneider S.L."/>
            <person name="Sharp S."/>
            <person name="Smith T.C."/>
            <person name="Stanton J.D."/>
            <person name="Ullery H.E."/>
            <person name="Wilson R.J."/>
            <person name="Serrano M.G."/>
            <person name="Buck G."/>
            <person name="Lee V."/>
            <person name="Wang Y."/>
            <person name="Carvalho R."/>
            <person name="Voegtly L."/>
            <person name="Shi R."/>
            <person name="Duckworth R."/>
            <person name="Johnson A."/>
            <person name="Loviza R."/>
            <person name="Walstead R."/>
            <person name="Shah Z."/>
            <person name="Kiflezghi M."/>
            <person name="Wade K."/>
            <person name="Ball S.L."/>
            <person name="Bradley K.W."/>
            <person name="Asai D.J."/>
            <person name="Bowman C.A."/>
            <person name="Russell D.A."/>
            <person name="Pope W.H."/>
            <person name="Jacobs-Sera D."/>
            <person name="Hendrix R.W."/>
            <person name="Hatfull G.F."/>
        </authorList>
    </citation>
    <scope>NUCLEOTIDE SEQUENCE</scope>
</reference>
<dbReference type="SUPFAM" id="SSF51445">
    <property type="entry name" value="(Trans)glycosidases"/>
    <property type="match status" value="1"/>
</dbReference>
<accession>A0A1D2AAE4</accession>
<dbReference type="AlphaFoldDB" id="A0A1D2AAE4"/>
<protein>
    <submittedName>
        <fullName evidence="3">Uncharacterized protein</fullName>
    </submittedName>
</protein>
<dbReference type="Gene3D" id="3.20.20.80">
    <property type="entry name" value="Glycosidases"/>
    <property type="match status" value="2"/>
</dbReference>
<evidence type="ECO:0000313" key="3">
    <source>
        <dbReference type="EMBL" id="JAT76144.1"/>
    </source>
</evidence>
<sequence>MSLEGTGLNFEGTSAGEFGARVQALRSRGTKVMISVGGASTPDNTVSWNSFNAAAAAAFVQDFGLDGIDIDFQPDKPGERGPRLWIVIAMFSWHLRAQNGGSCLVHQAWMARLENRCPAWRGARSSQCLNRSCSQPPLHAPCGVSPTTGLMTCAVDEQFQNIVLQYRSSLAATGCKLLAAALWSSGAWGQAPYENLGVGSPQTGLSINMLKAVGSNLDFINVLSYNGGPDFNYTAAYQAYKSFFPGIVLLGMQVAPEYDGTALQISGVNALSSTVRGLGGAGLFLFSFSKGAVGGASATDISQAVCRNFQLGDCTASIPRSTVQ</sequence>
<evidence type="ECO:0000313" key="2">
    <source>
        <dbReference type="EMBL" id="JAT73912.1"/>
    </source>
</evidence>
<gene>
    <name evidence="3" type="ORF">g.41291</name>
    <name evidence="1" type="ORF">g.41293</name>
    <name evidence="2" type="ORF">g.41295</name>
</gene>
<proteinExistence type="predicted"/>
<dbReference type="EMBL" id="GDKF01002478">
    <property type="protein sequence ID" value="JAT76144.1"/>
    <property type="molecule type" value="Transcribed_RNA"/>
</dbReference>
<dbReference type="EMBL" id="GDKF01004710">
    <property type="protein sequence ID" value="JAT73912.1"/>
    <property type="molecule type" value="Transcribed_RNA"/>
</dbReference>
<dbReference type="InterPro" id="IPR017853">
    <property type="entry name" value="GH"/>
</dbReference>
<dbReference type="EMBL" id="GDKF01006447">
    <property type="protein sequence ID" value="JAT72175.1"/>
    <property type="molecule type" value="Transcribed_RNA"/>
</dbReference>
<name>A0A1D2AAE4_AUXPR</name>
<evidence type="ECO:0000313" key="1">
    <source>
        <dbReference type="EMBL" id="JAT72175.1"/>
    </source>
</evidence>
<organism evidence="3">
    <name type="scientific">Auxenochlorella protothecoides</name>
    <name type="common">Green microalga</name>
    <name type="synonym">Chlorella protothecoides</name>
    <dbReference type="NCBI Taxonomy" id="3075"/>
    <lineage>
        <taxon>Eukaryota</taxon>
        <taxon>Viridiplantae</taxon>
        <taxon>Chlorophyta</taxon>
        <taxon>core chlorophytes</taxon>
        <taxon>Trebouxiophyceae</taxon>
        <taxon>Chlorellales</taxon>
        <taxon>Chlorellaceae</taxon>
        <taxon>Auxenochlorella</taxon>
    </lineage>
</organism>